<comment type="caution">
    <text evidence="1">The sequence shown here is derived from an EMBL/GenBank/DDBJ whole genome shotgun (WGS) entry which is preliminary data.</text>
</comment>
<protein>
    <submittedName>
        <fullName evidence="1">Uncharacterized protein</fullName>
    </submittedName>
</protein>
<reference evidence="2" key="1">
    <citation type="journal article" date="2019" name="Int. J. Syst. Evol. Microbiol.">
        <title>The Global Catalogue of Microorganisms (GCM) 10K type strain sequencing project: providing services to taxonomists for standard genome sequencing and annotation.</title>
        <authorList>
            <consortium name="The Broad Institute Genomics Platform"/>
            <consortium name="The Broad Institute Genome Sequencing Center for Infectious Disease"/>
            <person name="Wu L."/>
            <person name="Ma J."/>
        </authorList>
    </citation>
    <scope>NUCLEOTIDE SEQUENCE [LARGE SCALE GENOMIC DNA]</scope>
    <source>
        <strain evidence="2">JCM 15591</strain>
    </source>
</reference>
<evidence type="ECO:0000313" key="2">
    <source>
        <dbReference type="Proteomes" id="UP001501475"/>
    </source>
</evidence>
<dbReference type="RefSeq" id="WP_344069528.1">
    <property type="nucleotide sequence ID" value="NZ_BAAAPN010000107.1"/>
</dbReference>
<dbReference type="Proteomes" id="UP001501475">
    <property type="component" value="Unassembled WGS sequence"/>
</dbReference>
<keyword evidence="2" id="KW-1185">Reference proteome</keyword>
<organism evidence="1 2">
    <name type="scientific">Nostocoides vanveenii</name>
    <dbReference type="NCBI Taxonomy" id="330835"/>
    <lineage>
        <taxon>Bacteria</taxon>
        <taxon>Bacillati</taxon>
        <taxon>Actinomycetota</taxon>
        <taxon>Actinomycetes</taxon>
        <taxon>Micrococcales</taxon>
        <taxon>Intrasporangiaceae</taxon>
        <taxon>Nostocoides</taxon>
    </lineage>
</organism>
<proteinExistence type="predicted"/>
<gene>
    <name evidence="1" type="ORF">GCM10009810_38240</name>
</gene>
<sequence>MGLMTSLAAVVTFFTVVIGIAGALLAASVLVLGGEAVVRNHTLRGRRQESVPTYYRHLVLGH</sequence>
<accession>A0ABP4XGK9</accession>
<evidence type="ECO:0000313" key="1">
    <source>
        <dbReference type="EMBL" id="GAA1777542.1"/>
    </source>
</evidence>
<dbReference type="EMBL" id="BAAAPN010000107">
    <property type="protein sequence ID" value="GAA1777542.1"/>
    <property type="molecule type" value="Genomic_DNA"/>
</dbReference>
<name>A0ABP4XGK9_9MICO</name>